<comment type="caution">
    <text evidence="1">The sequence shown here is derived from an EMBL/GenBank/DDBJ whole genome shotgun (WGS) entry which is preliminary data.</text>
</comment>
<dbReference type="EMBL" id="JAMXLR010000018">
    <property type="protein sequence ID" value="MCO6043121.1"/>
    <property type="molecule type" value="Genomic_DNA"/>
</dbReference>
<reference evidence="1" key="1">
    <citation type="submission" date="2022-06" db="EMBL/GenBank/DDBJ databases">
        <title>Aeoliella straminimaris, a novel planctomycete from sediments.</title>
        <authorList>
            <person name="Vitorino I.R."/>
            <person name="Lage O.M."/>
        </authorList>
    </citation>
    <scope>NUCLEOTIDE SEQUENCE</scope>
    <source>
        <strain evidence="1">ICT_H6.2</strain>
    </source>
</reference>
<gene>
    <name evidence="1" type="ORF">NG895_04315</name>
</gene>
<proteinExistence type="predicted"/>
<organism evidence="1 2">
    <name type="scientific">Aeoliella straminimaris</name>
    <dbReference type="NCBI Taxonomy" id="2954799"/>
    <lineage>
        <taxon>Bacteria</taxon>
        <taxon>Pseudomonadati</taxon>
        <taxon>Planctomycetota</taxon>
        <taxon>Planctomycetia</taxon>
        <taxon>Pirellulales</taxon>
        <taxon>Lacipirellulaceae</taxon>
        <taxon>Aeoliella</taxon>
    </lineage>
</organism>
<keyword evidence="2" id="KW-1185">Reference proteome</keyword>
<evidence type="ECO:0000313" key="1">
    <source>
        <dbReference type="EMBL" id="MCO6043121.1"/>
    </source>
</evidence>
<dbReference type="RefSeq" id="WP_252851221.1">
    <property type="nucleotide sequence ID" value="NZ_JAMXLR010000018.1"/>
</dbReference>
<dbReference type="AlphaFoldDB" id="A0A9X2JEX3"/>
<accession>A0A9X2JEX3</accession>
<dbReference type="Proteomes" id="UP001155241">
    <property type="component" value="Unassembled WGS sequence"/>
</dbReference>
<protein>
    <submittedName>
        <fullName evidence="1">Uncharacterized protein</fullName>
    </submittedName>
</protein>
<evidence type="ECO:0000313" key="2">
    <source>
        <dbReference type="Proteomes" id="UP001155241"/>
    </source>
</evidence>
<sequence>MARNAALILSLPTIAHICPFDIVCGQVSTGKHVEGLHKKPQFFANAFVESAGQVRNSDFEKRGFRAI</sequence>
<name>A0A9X2JEX3_9BACT</name>